<accession>A0A2H4SA17</accession>
<dbReference type="OrthoDB" id="5345571at2759"/>
<dbReference type="InterPro" id="IPR057082">
    <property type="entry name" value="PH_C"/>
</dbReference>
<feature type="domain" description="PH" evidence="1">
    <location>
        <begin position="239"/>
        <end position="352"/>
    </location>
</feature>
<reference evidence="3 4" key="1">
    <citation type="journal article" date="2017" name="BMC Genomics">
        <title>Chromosome level assembly and secondary metabolite potential of the parasitic fungus Cordyceps militaris.</title>
        <authorList>
            <person name="Kramer G.J."/>
            <person name="Nodwell J.R."/>
        </authorList>
    </citation>
    <scope>NUCLEOTIDE SEQUENCE [LARGE SCALE GENOMIC DNA]</scope>
    <source>
        <strain evidence="3 4">ATCC 34164</strain>
    </source>
</reference>
<proteinExistence type="predicted"/>
<dbReference type="Proteomes" id="UP000323067">
    <property type="component" value="Chromosome vi"/>
</dbReference>
<dbReference type="InterPro" id="IPR057081">
    <property type="entry name" value="PH_N"/>
</dbReference>
<dbReference type="VEuPathDB" id="FungiDB:A9K55_006636"/>
<evidence type="ECO:0000313" key="4">
    <source>
        <dbReference type="Proteomes" id="UP000323067"/>
    </source>
</evidence>
<feature type="domain" description="PH" evidence="2">
    <location>
        <begin position="361"/>
        <end position="463"/>
    </location>
</feature>
<dbReference type="AlphaFoldDB" id="A0A2H4SA17"/>
<dbReference type="Pfam" id="PF23076">
    <property type="entry name" value="PH_FT_C"/>
    <property type="match status" value="1"/>
</dbReference>
<sequence length="504" mass="58945">MAPIMHSVEGADWVLLKALFWESNKCLKVMDLFRCVQPGLSQITSAELDDVVNQLYLLRRTMIAFADMFPLHTKAIEAHLNHLDMALPSLSVALDVIQRNCDPRYPFDDAIWDRLLYISAGRDNPGLELVDRLKLFTKFFDVLYSALVQDPTFTWRKAEGIRVQIMDLREHEGMRVPSVLKTVFVSFSTLPAARTRRQPPSPPHWAIETVDLNPKIASPFESHGESKSFGPYGRWNQFKIPDNSKLLFRRSFNNDAIAIIVFINCHDNMPYLMLRSTIEITPYYDCRPLSAISITRCKTALHLTRWSNRRYCWTLWAVLQFRYFEELVVIHCTLLALKAQSSLLTNVLSPDENVVRDEVKIWERDIKDCGVGHKLAIYRDEMTRTKRLYSYVACGQRLPAYMPAWTIFFTDRGAKPRMECVDDYTVIVHNAVLYKFADRYTTSRHKPRHFEIQFKHPRGKTYFGERGLCVRCLERRGRADYYAENRVMKRILEDLYRQTHKNPR</sequence>
<protein>
    <submittedName>
        <fullName evidence="3">Uncharacterized protein</fullName>
    </submittedName>
</protein>
<gene>
    <name evidence="3" type="ORF">A9K55_006636</name>
</gene>
<name>A0A2H4SA17_CORMI</name>
<evidence type="ECO:0000259" key="2">
    <source>
        <dbReference type="Pfam" id="PF23076"/>
    </source>
</evidence>
<organism evidence="3 4">
    <name type="scientific">Cordyceps militaris</name>
    <name type="common">Caterpillar fungus</name>
    <name type="synonym">Clavaria militaris</name>
    <dbReference type="NCBI Taxonomy" id="73501"/>
    <lineage>
        <taxon>Eukaryota</taxon>
        <taxon>Fungi</taxon>
        <taxon>Dikarya</taxon>
        <taxon>Ascomycota</taxon>
        <taxon>Pezizomycotina</taxon>
        <taxon>Sordariomycetes</taxon>
        <taxon>Hypocreomycetidae</taxon>
        <taxon>Hypocreales</taxon>
        <taxon>Cordycipitaceae</taxon>
        <taxon>Cordyceps</taxon>
    </lineage>
</organism>
<dbReference type="Pfam" id="PF23074">
    <property type="entry name" value="PH_FT_N"/>
    <property type="match status" value="1"/>
</dbReference>
<dbReference type="EMBL" id="CP023323">
    <property type="protein sequence ID" value="ATY59958.1"/>
    <property type="molecule type" value="Genomic_DNA"/>
</dbReference>
<evidence type="ECO:0000313" key="3">
    <source>
        <dbReference type="EMBL" id="ATY59958.1"/>
    </source>
</evidence>
<dbReference type="VEuPathDB" id="FungiDB:CCM_02277"/>
<evidence type="ECO:0000259" key="1">
    <source>
        <dbReference type="Pfam" id="PF23074"/>
    </source>
</evidence>